<dbReference type="SMART" id="SM00014">
    <property type="entry name" value="acidPPc"/>
    <property type="match status" value="1"/>
</dbReference>
<keyword evidence="5" id="KW-1133">Transmembrane helix</keyword>
<keyword evidence="2" id="KW-1003">Cell membrane</keyword>
<dbReference type="EMBL" id="CP109527">
    <property type="protein sequence ID" value="WTY38686.1"/>
    <property type="molecule type" value="Genomic_DNA"/>
</dbReference>
<keyword evidence="6" id="KW-0472">Membrane</keyword>
<dbReference type="Proteomes" id="UP001621418">
    <property type="component" value="Chromosome"/>
</dbReference>
<dbReference type="InterPro" id="IPR000326">
    <property type="entry name" value="PAP2/HPO"/>
</dbReference>
<dbReference type="Pfam" id="PF01569">
    <property type="entry name" value="PAP2"/>
    <property type="match status" value="1"/>
</dbReference>
<feature type="domain" description="DAGKc" evidence="7">
    <location>
        <begin position="199"/>
        <end position="337"/>
    </location>
</feature>
<comment type="subcellular location">
    <subcellularLocation>
        <location evidence="1">Cell membrane</location>
        <topology evidence="1">Multi-pass membrane protein</topology>
    </subcellularLocation>
</comment>
<evidence type="ECO:0000256" key="2">
    <source>
        <dbReference type="ARBA" id="ARBA00022475"/>
    </source>
</evidence>
<dbReference type="Gene3D" id="3.40.50.10330">
    <property type="entry name" value="Probable inorganic polyphosphate/atp-NAD kinase, domain 1"/>
    <property type="match status" value="1"/>
</dbReference>
<dbReference type="PANTHER" id="PTHR14969">
    <property type="entry name" value="SPHINGOSINE-1-PHOSPHATE PHOSPHOHYDROLASE"/>
    <property type="match status" value="1"/>
</dbReference>
<evidence type="ECO:0000313" key="9">
    <source>
        <dbReference type="Proteomes" id="UP001621418"/>
    </source>
</evidence>
<dbReference type="SMART" id="SM00046">
    <property type="entry name" value="DAGKc"/>
    <property type="match status" value="1"/>
</dbReference>
<dbReference type="InterPro" id="IPR001206">
    <property type="entry name" value="Diacylglycerol_kinase_cat_dom"/>
</dbReference>
<keyword evidence="3" id="KW-0812">Transmembrane</keyword>
<dbReference type="PANTHER" id="PTHR14969:SF62">
    <property type="entry name" value="DECAPRENYLPHOSPHORYL-5-PHOSPHORIBOSE PHOSPHATASE RV3807C-RELATED"/>
    <property type="match status" value="1"/>
</dbReference>
<proteinExistence type="predicted"/>
<keyword evidence="9" id="KW-1185">Reference proteome</keyword>
<dbReference type="PROSITE" id="PS50146">
    <property type="entry name" value="DAGK"/>
    <property type="match status" value="1"/>
</dbReference>
<gene>
    <name evidence="8" type="ORF">OG308_13055</name>
</gene>
<evidence type="ECO:0000256" key="1">
    <source>
        <dbReference type="ARBA" id="ARBA00004651"/>
    </source>
</evidence>
<dbReference type="Pfam" id="PF00781">
    <property type="entry name" value="DAGK_cat"/>
    <property type="match status" value="1"/>
</dbReference>
<dbReference type="Gene3D" id="1.20.144.10">
    <property type="entry name" value="Phosphatidic acid phosphatase type 2/haloperoxidase"/>
    <property type="match status" value="1"/>
</dbReference>
<dbReference type="SUPFAM" id="SSF111331">
    <property type="entry name" value="NAD kinase/diacylglycerol kinase-like"/>
    <property type="match status" value="1"/>
</dbReference>
<evidence type="ECO:0000313" key="8">
    <source>
        <dbReference type="EMBL" id="WTY38686.1"/>
    </source>
</evidence>
<dbReference type="RefSeq" id="WP_405150615.1">
    <property type="nucleotide sequence ID" value="NZ_CP109527.1"/>
</dbReference>
<evidence type="ECO:0000256" key="4">
    <source>
        <dbReference type="ARBA" id="ARBA00022801"/>
    </source>
</evidence>
<keyword evidence="4" id="KW-0378">Hydrolase</keyword>
<evidence type="ECO:0000256" key="6">
    <source>
        <dbReference type="ARBA" id="ARBA00023136"/>
    </source>
</evidence>
<evidence type="ECO:0000256" key="5">
    <source>
        <dbReference type="ARBA" id="ARBA00022989"/>
    </source>
</evidence>
<organism evidence="8 9">
    <name type="scientific">Nocardia salmonicida</name>
    <dbReference type="NCBI Taxonomy" id="53431"/>
    <lineage>
        <taxon>Bacteria</taxon>
        <taxon>Bacillati</taxon>
        <taxon>Actinomycetota</taxon>
        <taxon>Actinomycetes</taxon>
        <taxon>Mycobacteriales</taxon>
        <taxon>Nocardiaceae</taxon>
        <taxon>Nocardia</taxon>
    </lineage>
</organism>
<evidence type="ECO:0000256" key="3">
    <source>
        <dbReference type="ARBA" id="ARBA00022692"/>
    </source>
</evidence>
<dbReference type="InterPro" id="IPR016064">
    <property type="entry name" value="NAD/diacylglycerol_kinase_sf"/>
</dbReference>
<dbReference type="Gene3D" id="2.60.200.40">
    <property type="match status" value="1"/>
</dbReference>
<evidence type="ECO:0000259" key="7">
    <source>
        <dbReference type="PROSITE" id="PS50146"/>
    </source>
</evidence>
<sequence>MSELPRARFGHVARMDDMMSRAVSRIPETAVDRGMLRLTRSANTGGLWLAVAAALAVKPGPPRRAALRGVIALGGSSFVVNLVLKTLIPRRRPPAELMPLGRRLVAAPVSSSFPSGHSANAAAFATAVALESPRAALAIAPVAAAVAYSRIHTGAHWPSDVLVGAGVGTAIALTTRRWWPIRESDEADAHVVHGAPILADGKGLLLLVNPRSGDSSYDPTDEIAEALPAATLVRTEPGRDAVELLQEALDAAVGGAADDAATDRTTVLAVGAAGGDGTIAAAAAVAVGNDLPLVVIPAGTLNHFARDLGVYDLREVADATGTGEAVEVDIAAVGFDTPDGPYTHHLINTASIGAYPELVRLREKWEDRWGKWPAFAAALVVTLRRAEPIHIRLDDRWHDMWFLFIGNGPYHPHGAVPAFRSRLDEGLLDVRWLRADVRFSRTRAVIALMLAAIGHSRVYGERQMHELTVTSRTPVAVAADGEVVGIATTFRFSVAGRIPVYRRNEDNPRWENRPRPHHRRPLAWLTDRRR</sequence>
<dbReference type="CDD" id="cd01610">
    <property type="entry name" value="PAP2_like"/>
    <property type="match status" value="1"/>
</dbReference>
<dbReference type="InterPro" id="IPR036938">
    <property type="entry name" value="PAP2/HPO_sf"/>
</dbReference>
<dbReference type="SUPFAM" id="SSF48317">
    <property type="entry name" value="Acid phosphatase/Vanadium-dependent haloperoxidase"/>
    <property type="match status" value="1"/>
</dbReference>
<name>A0ABZ1NFF8_9NOCA</name>
<protein>
    <submittedName>
        <fullName evidence="8">Phosphatase PAP2 family protein</fullName>
    </submittedName>
</protein>
<accession>A0ABZ1NFF8</accession>
<dbReference type="InterPro" id="IPR017438">
    <property type="entry name" value="ATP-NAD_kinase_N"/>
</dbReference>
<reference evidence="8 9" key="1">
    <citation type="submission" date="2022-10" db="EMBL/GenBank/DDBJ databases">
        <title>The complete genomes of actinobacterial strains from the NBC collection.</title>
        <authorList>
            <person name="Joergensen T.S."/>
            <person name="Alvarez Arevalo M."/>
            <person name="Sterndorff E.B."/>
            <person name="Faurdal D."/>
            <person name="Vuksanovic O."/>
            <person name="Mourched A.-S."/>
            <person name="Charusanti P."/>
            <person name="Shaw S."/>
            <person name="Blin K."/>
            <person name="Weber T."/>
        </authorList>
    </citation>
    <scope>NUCLEOTIDE SEQUENCE [LARGE SCALE GENOMIC DNA]</scope>
    <source>
        <strain evidence="8 9">NBC_01413</strain>
    </source>
</reference>